<evidence type="ECO:0000256" key="1">
    <source>
        <dbReference type="ARBA" id="ARBA00004651"/>
    </source>
</evidence>
<dbReference type="PANTHER" id="PTHR43833">
    <property type="entry name" value="POTASSIUM CHANNEL PROTEIN 2-RELATED-RELATED"/>
    <property type="match status" value="1"/>
</dbReference>
<keyword evidence="2" id="KW-1133">Transmembrane helix</keyword>
<organism evidence="4 5">
    <name type="scientific">Sinosporangium album</name>
    <dbReference type="NCBI Taxonomy" id="504805"/>
    <lineage>
        <taxon>Bacteria</taxon>
        <taxon>Bacillati</taxon>
        <taxon>Actinomycetota</taxon>
        <taxon>Actinomycetes</taxon>
        <taxon>Streptosporangiales</taxon>
        <taxon>Streptosporangiaceae</taxon>
        <taxon>Sinosporangium</taxon>
    </lineage>
</organism>
<keyword evidence="2" id="KW-0472">Membrane</keyword>
<feature type="transmembrane region" description="Helical" evidence="2">
    <location>
        <begin position="21"/>
        <end position="42"/>
    </location>
</feature>
<accession>A0A1G8J4P1</accession>
<dbReference type="AlphaFoldDB" id="A0A1G8J4P1"/>
<sequence>MKGDKRTAVRLPSIAVSPFGAVMFRVLYAAVALSVVFLLVAIDLDGYKDNYDGDVSLLDALYYATVTVSTTGYGDITPVTPTARLVNIVAITPLRVVFLVILVGTTLEVLTRRTREEMAAKRWRSRLRNHTIVVGYGTKGRAAIRTLLENERTKETIVVVDPRPESVEEANRDGLAGVVGDGTRSDVLNRAGIAEARQVIIATQRDDTSALVTLTARQLNPAATIVAAVREAENDPLVRQSGADVVITSSEAAGRMLGIATQSPAVSSMIEDFLVYGSGLDLCERTVRAEEIGGSPRDSVDIIVAVVRDGTVMTFADPRAATLKIGDRLVVIHAPDTGQTHS</sequence>
<keyword evidence="4" id="KW-0406">Ion transport</keyword>
<dbReference type="OrthoDB" id="9799090at2"/>
<evidence type="ECO:0000313" key="5">
    <source>
        <dbReference type="Proteomes" id="UP000198923"/>
    </source>
</evidence>
<dbReference type="STRING" id="504805.SAMN05421505_14115"/>
<dbReference type="GO" id="GO:0006813">
    <property type="term" value="P:potassium ion transport"/>
    <property type="evidence" value="ECO:0007669"/>
    <property type="project" value="InterPro"/>
</dbReference>
<proteinExistence type="predicted"/>
<dbReference type="RefSeq" id="WP_093174852.1">
    <property type="nucleotide sequence ID" value="NZ_FNCN01000041.1"/>
</dbReference>
<dbReference type="InterPro" id="IPR003148">
    <property type="entry name" value="RCK_N"/>
</dbReference>
<dbReference type="Gene3D" id="3.40.50.720">
    <property type="entry name" value="NAD(P)-binding Rossmann-like Domain"/>
    <property type="match status" value="1"/>
</dbReference>
<feature type="domain" description="RCK N-terminal" evidence="3">
    <location>
        <begin position="128"/>
        <end position="247"/>
    </location>
</feature>
<dbReference type="Pfam" id="PF07885">
    <property type="entry name" value="Ion_trans_2"/>
    <property type="match status" value="1"/>
</dbReference>
<name>A0A1G8J4P1_9ACTN</name>
<evidence type="ECO:0000256" key="2">
    <source>
        <dbReference type="SAM" id="Phobius"/>
    </source>
</evidence>
<dbReference type="InterPro" id="IPR050721">
    <property type="entry name" value="Trk_Ktr_HKT_K-transport"/>
</dbReference>
<dbReference type="Pfam" id="PF02254">
    <property type="entry name" value="TrkA_N"/>
    <property type="match status" value="1"/>
</dbReference>
<keyword evidence="5" id="KW-1185">Reference proteome</keyword>
<dbReference type="GO" id="GO:0005886">
    <property type="term" value="C:plasma membrane"/>
    <property type="evidence" value="ECO:0007669"/>
    <property type="project" value="UniProtKB-SubCell"/>
</dbReference>
<dbReference type="SUPFAM" id="SSF81324">
    <property type="entry name" value="Voltage-gated potassium channels"/>
    <property type="match status" value="1"/>
</dbReference>
<keyword evidence="4" id="KW-0407">Ion channel</keyword>
<gene>
    <name evidence="4" type="ORF">SAMN05421505_14115</name>
</gene>
<dbReference type="SUPFAM" id="SSF51735">
    <property type="entry name" value="NAD(P)-binding Rossmann-fold domains"/>
    <property type="match status" value="1"/>
</dbReference>
<dbReference type="PANTHER" id="PTHR43833:SF9">
    <property type="entry name" value="POTASSIUM CHANNEL PROTEIN YUGO-RELATED"/>
    <property type="match status" value="1"/>
</dbReference>
<dbReference type="InterPro" id="IPR013099">
    <property type="entry name" value="K_chnl_dom"/>
</dbReference>
<dbReference type="EMBL" id="FNCN01000041">
    <property type="protein sequence ID" value="SDI26258.1"/>
    <property type="molecule type" value="Genomic_DNA"/>
</dbReference>
<comment type="subcellular location">
    <subcellularLocation>
        <location evidence="1">Cell membrane</location>
        <topology evidence="1">Multi-pass membrane protein</topology>
    </subcellularLocation>
</comment>
<dbReference type="Gene3D" id="1.10.287.70">
    <property type="match status" value="1"/>
</dbReference>
<keyword evidence="2" id="KW-0812">Transmembrane</keyword>
<dbReference type="PROSITE" id="PS51201">
    <property type="entry name" value="RCK_N"/>
    <property type="match status" value="1"/>
</dbReference>
<evidence type="ECO:0000259" key="3">
    <source>
        <dbReference type="PROSITE" id="PS51201"/>
    </source>
</evidence>
<dbReference type="Proteomes" id="UP000198923">
    <property type="component" value="Unassembled WGS sequence"/>
</dbReference>
<dbReference type="InterPro" id="IPR036291">
    <property type="entry name" value="NAD(P)-bd_dom_sf"/>
</dbReference>
<evidence type="ECO:0000313" key="4">
    <source>
        <dbReference type="EMBL" id="SDI26258.1"/>
    </source>
</evidence>
<keyword evidence="4" id="KW-0813">Transport</keyword>
<dbReference type="GO" id="GO:0034220">
    <property type="term" value="P:monoatomic ion transmembrane transport"/>
    <property type="evidence" value="ECO:0007669"/>
    <property type="project" value="UniProtKB-KW"/>
</dbReference>
<feature type="transmembrane region" description="Helical" evidence="2">
    <location>
        <begin position="88"/>
        <end position="111"/>
    </location>
</feature>
<protein>
    <submittedName>
        <fullName evidence="4">Voltage-gated potassium channel</fullName>
    </submittedName>
</protein>
<reference evidence="4 5" key="1">
    <citation type="submission" date="2016-10" db="EMBL/GenBank/DDBJ databases">
        <authorList>
            <person name="de Groot N.N."/>
        </authorList>
    </citation>
    <scope>NUCLEOTIDE SEQUENCE [LARGE SCALE GENOMIC DNA]</scope>
    <source>
        <strain evidence="4 5">CPCC 201354</strain>
    </source>
</reference>